<reference evidence="3 4" key="1">
    <citation type="submission" date="2016-06" db="EMBL/GenBank/DDBJ databases">
        <authorList>
            <person name="Rodrigo-Torres L."/>
            <person name="Arahal D.R."/>
        </authorList>
    </citation>
    <scope>NUCLEOTIDE SEQUENCE [LARGE SCALE GENOMIC DNA]</scope>
    <source>
        <strain evidence="3 4">CECT 5116</strain>
    </source>
</reference>
<name>A0A1C3JVD1_9GAMM</name>
<evidence type="ECO:0000313" key="5">
    <source>
        <dbReference type="Proteomes" id="UP000092871"/>
    </source>
</evidence>
<keyword evidence="4" id="KW-1185">Reference proteome</keyword>
<dbReference type="RefSeq" id="WP_269447795.1">
    <property type="nucleotide sequence ID" value="NZ_CP187511.1"/>
</dbReference>
<proteinExistence type="predicted"/>
<keyword evidence="1" id="KW-0812">Transmembrane</keyword>
<sequence length="40" mass="4890">MAKKKRKPCPYCMKMRWMLLYLVCMGMIGMLFLQEFLNKN</sequence>
<keyword evidence="1" id="KW-0472">Membrane</keyword>
<evidence type="ECO:0000313" key="2">
    <source>
        <dbReference type="EMBL" id="SBT19211.1"/>
    </source>
</evidence>
<dbReference type="EMBL" id="FLRA01000031">
    <property type="protein sequence ID" value="SBT19211.1"/>
    <property type="molecule type" value="Genomic_DNA"/>
</dbReference>
<gene>
    <name evidence="2" type="ORF">MGA5115_03373</name>
    <name evidence="3" type="ORF">MGA5116_01487</name>
</gene>
<feature type="transmembrane region" description="Helical" evidence="1">
    <location>
        <begin position="20"/>
        <end position="37"/>
    </location>
</feature>
<organism evidence="2 5">
    <name type="scientific">Marinomonas gallaica</name>
    <dbReference type="NCBI Taxonomy" id="1806667"/>
    <lineage>
        <taxon>Bacteria</taxon>
        <taxon>Pseudomonadati</taxon>
        <taxon>Pseudomonadota</taxon>
        <taxon>Gammaproteobacteria</taxon>
        <taxon>Oceanospirillales</taxon>
        <taxon>Oceanospirillaceae</taxon>
        <taxon>Marinomonas</taxon>
    </lineage>
</organism>
<dbReference type="AlphaFoldDB" id="A0A1C3JVD1"/>
<evidence type="ECO:0000313" key="4">
    <source>
        <dbReference type="Proteomes" id="UP000092840"/>
    </source>
</evidence>
<accession>A0A1C3JVD1</accession>
<evidence type="ECO:0000313" key="3">
    <source>
        <dbReference type="EMBL" id="SBT20900.1"/>
    </source>
</evidence>
<dbReference type="EMBL" id="FLRB01000010">
    <property type="protein sequence ID" value="SBT20900.1"/>
    <property type="molecule type" value="Genomic_DNA"/>
</dbReference>
<evidence type="ECO:0000256" key="1">
    <source>
        <dbReference type="SAM" id="Phobius"/>
    </source>
</evidence>
<protein>
    <submittedName>
        <fullName evidence="2">Uncharacterized protein</fullName>
    </submittedName>
</protein>
<dbReference type="Proteomes" id="UP000092871">
    <property type="component" value="Unassembled WGS sequence"/>
</dbReference>
<keyword evidence="1" id="KW-1133">Transmembrane helix</keyword>
<dbReference type="Proteomes" id="UP000092840">
    <property type="component" value="Unassembled WGS sequence"/>
</dbReference>
<reference evidence="2 5" key="2">
    <citation type="submission" date="2016-06" db="EMBL/GenBank/DDBJ databases">
        <authorList>
            <person name="Kjaerup R.B."/>
            <person name="Dalgaard T.S."/>
            <person name="Juul-Madsen H.R."/>
        </authorList>
    </citation>
    <scope>NUCLEOTIDE SEQUENCE [LARGE SCALE GENOMIC DNA]</scope>
    <source>
        <strain evidence="2 5">CECT 5115</strain>
    </source>
</reference>